<name>A0ABS3R5M5_9ACTN</name>
<evidence type="ECO:0000313" key="2">
    <source>
        <dbReference type="Proteomes" id="UP000666915"/>
    </source>
</evidence>
<evidence type="ECO:0000313" key="1">
    <source>
        <dbReference type="EMBL" id="MBO2441395.1"/>
    </source>
</evidence>
<reference evidence="1 2" key="1">
    <citation type="submission" date="2021-03" db="EMBL/GenBank/DDBJ databases">
        <authorList>
            <person name="Kanchanasin P."/>
            <person name="Saeng-In P."/>
            <person name="Phongsopitanun W."/>
            <person name="Yuki M."/>
            <person name="Kudo T."/>
            <person name="Ohkuma M."/>
            <person name="Tanasupawat S."/>
        </authorList>
    </citation>
    <scope>NUCLEOTIDE SEQUENCE [LARGE SCALE GENOMIC DNA]</scope>
    <source>
        <strain evidence="1 2">L46</strain>
    </source>
</reference>
<accession>A0ABS3R5M5</accession>
<protein>
    <submittedName>
        <fullName evidence="1">Uncharacterized protein</fullName>
    </submittedName>
</protein>
<proteinExistence type="predicted"/>
<sequence>MSQRPCGWGLRGGRRYATGRARPRVAGRPCSPAWSARSNARRPTFAHGVGPSAPLAALHLPLRDLTTAPIGELASGEHRALLLDLFAWMRSGFGFAVDIRGMACGGLVPSAKRLSLIIAATGDGAVPLAQAEALAAALTDFLVQPRPARALGSADEGGT</sequence>
<dbReference type="EMBL" id="JAGEOK010000019">
    <property type="protein sequence ID" value="MBO2441395.1"/>
    <property type="molecule type" value="Genomic_DNA"/>
</dbReference>
<gene>
    <name evidence="1" type="ORF">J4557_28120</name>
</gene>
<comment type="caution">
    <text evidence="1">The sequence shown here is derived from an EMBL/GenBank/DDBJ whole genome shotgun (WGS) entry which is preliminary data.</text>
</comment>
<keyword evidence="2" id="KW-1185">Reference proteome</keyword>
<dbReference type="Proteomes" id="UP000666915">
    <property type="component" value="Unassembled WGS sequence"/>
</dbReference>
<dbReference type="RefSeq" id="WP_208269762.1">
    <property type="nucleotide sequence ID" value="NZ_BAAAGM010000070.1"/>
</dbReference>
<organism evidence="1 2">
    <name type="scientific">Actinomadura nitritigenes</name>
    <dbReference type="NCBI Taxonomy" id="134602"/>
    <lineage>
        <taxon>Bacteria</taxon>
        <taxon>Bacillati</taxon>
        <taxon>Actinomycetota</taxon>
        <taxon>Actinomycetes</taxon>
        <taxon>Streptosporangiales</taxon>
        <taxon>Thermomonosporaceae</taxon>
        <taxon>Actinomadura</taxon>
    </lineage>
</organism>